<accession>A0A9D1E939</accession>
<sequence>MRVKDITEIIEWEIPLDKALEWDNPGLLVGDEDAQVERVYLALDATDGVIARAKDAGAQLILTHHPLIFSGIKNVTESTFTGRRIRELIRSGISCYAMHTNFDVCVMGKLAAGKLGLQQPRVLEPCGADGDSGIGSVGMLPEEMSLEELAKATAEAFGISHVKVFGDAGAKVKRAAICPGSGRSTLKYALAQQADVYITGDIDHHTGIDAVAAGMAVIDAGHYGIEHIYTAYMKAFLEKRIPELKVTEEPFEEPFWIGGV</sequence>
<dbReference type="PANTHER" id="PTHR13799:SF14">
    <property type="entry name" value="GTP CYCLOHYDROLASE 1 TYPE 2 HOMOLOG"/>
    <property type="match status" value="1"/>
</dbReference>
<dbReference type="Gene3D" id="3.40.1390.30">
    <property type="entry name" value="NIF3 (NGG1p interacting factor 3)-like"/>
    <property type="match status" value="2"/>
</dbReference>
<evidence type="ECO:0000313" key="6">
    <source>
        <dbReference type="Proteomes" id="UP000823912"/>
    </source>
</evidence>
<feature type="binding site" evidence="4">
    <location>
        <position position="103"/>
    </location>
    <ligand>
        <name>a divalent metal cation</name>
        <dbReference type="ChEBI" id="CHEBI:60240"/>
        <label>1</label>
    </ligand>
</feature>
<name>A0A9D1E939_9FIRM</name>
<dbReference type="FunFam" id="3.40.1390.30:FF:000001">
    <property type="entry name" value="GTP cyclohydrolase 1 type 2"/>
    <property type="match status" value="1"/>
</dbReference>
<dbReference type="AlphaFoldDB" id="A0A9D1E939"/>
<evidence type="ECO:0000256" key="3">
    <source>
        <dbReference type="ARBA" id="ARBA00022723"/>
    </source>
</evidence>
<proteinExistence type="inferred from homology"/>
<feature type="binding site" evidence="4">
    <location>
        <position position="65"/>
    </location>
    <ligand>
        <name>a divalent metal cation</name>
        <dbReference type="ChEBI" id="CHEBI:60240"/>
        <label>1</label>
    </ligand>
</feature>
<feature type="binding site" evidence="4">
    <location>
        <position position="222"/>
    </location>
    <ligand>
        <name>a divalent metal cation</name>
        <dbReference type="ChEBI" id="CHEBI:60240"/>
        <label>1</label>
    </ligand>
</feature>
<evidence type="ECO:0000256" key="2">
    <source>
        <dbReference type="ARBA" id="ARBA00022112"/>
    </source>
</evidence>
<evidence type="ECO:0000256" key="4">
    <source>
        <dbReference type="PIRSR" id="PIRSR602678-1"/>
    </source>
</evidence>
<dbReference type="GO" id="GO:0046872">
    <property type="term" value="F:metal ion binding"/>
    <property type="evidence" value="ECO:0007669"/>
    <property type="project" value="UniProtKB-KW"/>
</dbReference>
<gene>
    <name evidence="5" type="ORF">IAA55_04375</name>
</gene>
<evidence type="ECO:0000256" key="1">
    <source>
        <dbReference type="ARBA" id="ARBA00006964"/>
    </source>
</evidence>
<comment type="similarity">
    <text evidence="1">Belongs to the GTP cyclohydrolase I type 2/NIF3 family.</text>
</comment>
<dbReference type="EMBL" id="DVHM01000072">
    <property type="protein sequence ID" value="HIR70497.1"/>
    <property type="molecule type" value="Genomic_DNA"/>
</dbReference>
<dbReference type="NCBIfam" id="TIGR00486">
    <property type="entry name" value="YbgI_SA1388"/>
    <property type="match status" value="1"/>
</dbReference>
<dbReference type="Proteomes" id="UP000823912">
    <property type="component" value="Unassembled WGS sequence"/>
</dbReference>
<dbReference type="InterPro" id="IPR002678">
    <property type="entry name" value="DUF34/NIF3"/>
</dbReference>
<dbReference type="PANTHER" id="PTHR13799">
    <property type="entry name" value="NGG1 INTERACTING FACTOR 3"/>
    <property type="match status" value="1"/>
</dbReference>
<dbReference type="SUPFAM" id="SSF102705">
    <property type="entry name" value="NIF3 (NGG1p interacting factor 3)-like"/>
    <property type="match status" value="1"/>
</dbReference>
<dbReference type="GO" id="GO:0005737">
    <property type="term" value="C:cytoplasm"/>
    <property type="evidence" value="ECO:0007669"/>
    <property type="project" value="TreeGrafter"/>
</dbReference>
<reference evidence="5" key="1">
    <citation type="submission" date="2020-10" db="EMBL/GenBank/DDBJ databases">
        <authorList>
            <person name="Gilroy R."/>
        </authorList>
    </citation>
    <scope>NUCLEOTIDE SEQUENCE</scope>
    <source>
        <strain evidence="5">ChiSjej5B23-6657</strain>
    </source>
</reference>
<feature type="binding site" evidence="4">
    <location>
        <position position="64"/>
    </location>
    <ligand>
        <name>a divalent metal cation</name>
        <dbReference type="ChEBI" id="CHEBI:60240"/>
        <label>2</label>
    </ligand>
</feature>
<dbReference type="InterPro" id="IPR036069">
    <property type="entry name" value="DUF34/NIF3_sf"/>
</dbReference>
<comment type="caution">
    <text evidence="5">The sequence shown here is derived from an EMBL/GenBank/DDBJ whole genome shotgun (WGS) entry which is preliminary data.</text>
</comment>
<keyword evidence="3 4" id="KW-0479">Metal-binding</keyword>
<evidence type="ECO:0000313" key="5">
    <source>
        <dbReference type="EMBL" id="HIR70497.1"/>
    </source>
</evidence>
<organism evidence="5 6">
    <name type="scientific">Candidatus Pullilachnospira gallistercoris</name>
    <dbReference type="NCBI Taxonomy" id="2840911"/>
    <lineage>
        <taxon>Bacteria</taxon>
        <taxon>Bacillati</taxon>
        <taxon>Bacillota</taxon>
        <taxon>Clostridia</taxon>
        <taxon>Lachnospirales</taxon>
        <taxon>Lachnospiraceae</taxon>
        <taxon>Lachnospiraceae incertae sedis</taxon>
        <taxon>Candidatus Pullilachnospira</taxon>
    </lineage>
</organism>
<feature type="binding site" evidence="4">
    <location>
        <position position="226"/>
    </location>
    <ligand>
        <name>a divalent metal cation</name>
        <dbReference type="ChEBI" id="CHEBI:60240"/>
        <label>1</label>
    </ligand>
</feature>
<dbReference type="Pfam" id="PF01784">
    <property type="entry name" value="DUF34_NIF3"/>
    <property type="match status" value="1"/>
</dbReference>
<reference evidence="5" key="2">
    <citation type="journal article" date="2021" name="PeerJ">
        <title>Extensive microbial diversity within the chicken gut microbiome revealed by metagenomics and culture.</title>
        <authorList>
            <person name="Gilroy R."/>
            <person name="Ravi A."/>
            <person name="Getino M."/>
            <person name="Pursley I."/>
            <person name="Horton D.L."/>
            <person name="Alikhan N.F."/>
            <person name="Baker D."/>
            <person name="Gharbi K."/>
            <person name="Hall N."/>
            <person name="Watson M."/>
            <person name="Adriaenssens E.M."/>
            <person name="Foster-Nyarko E."/>
            <person name="Jarju S."/>
            <person name="Secka A."/>
            <person name="Antonio M."/>
            <person name="Oren A."/>
            <person name="Chaudhuri R.R."/>
            <person name="La Ragione R."/>
            <person name="Hildebrand F."/>
            <person name="Pallen M.J."/>
        </authorList>
    </citation>
    <scope>NUCLEOTIDE SEQUENCE</scope>
    <source>
        <strain evidence="5">ChiSjej5B23-6657</strain>
    </source>
</reference>
<protein>
    <recommendedName>
        <fullName evidence="2">GTP cyclohydrolase 1 type 2 homolog</fullName>
    </recommendedName>
</protein>